<gene>
    <name evidence="1" type="ORF">SSCH_130011</name>
</gene>
<protein>
    <recommendedName>
        <fullName evidence="3">Transposase</fullName>
    </recommendedName>
</protein>
<evidence type="ECO:0008006" key="3">
    <source>
        <dbReference type="Google" id="ProtNLM"/>
    </source>
</evidence>
<organism evidence="1 2">
    <name type="scientific">Syntrophaceticus schinkii</name>
    <dbReference type="NCBI Taxonomy" id="499207"/>
    <lineage>
        <taxon>Bacteria</taxon>
        <taxon>Bacillati</taxon>
        <taxon>Bacillota</taxon>
        <taxon>Clostridia</taxon>
        <taxon>Thermoanaerobacterales</taxon>
        <taxon>Thermoanaerobacterales Family III. Incertae Sedis</taxon>
        <taxon>Syntrophaceticus</taxon>
    </lineage>
</organism>
<keyword evidence="2" id="KW-1185">Reference proteome</keyword>
<name>A0A0B7MIR6_9FIRM</name>
<accession>A0A0B7MIR6</accession>
<dbReference type="EMBL" id="CDRZ01000035">
    <property type="protein sequence ID" value="CEO87846.1"/>
    <property type="molecule type" value="Genomic_DNA"/>
</dbReference>
<proteinExistence type="predicted"/>
<evidence type="ECO:0000313" key="2">
    <source>
        <dbReference type="Proteomes" id="UP000046155"/>
    </source>
</evidence>
<evidence type="ECO:0000313" key="1">
    <source>
        <dbReference type="EMBL" id="CEO87846.1"/>
    </source>
</evidence>
<dbReference type="AlphaFoldDB" id="A0A0B7MIR6"/>
<dbReference type="Proteomes" id="UP000046155">
    <property type="component" value="Unassembled WGS sequence"/>
</dbReference>
<reference evidence="2" key="1">
    <citation type="submission" date="2015-01" db="EMBL/GenBank/DDBJ databases">
        <authorList>
            <person name="Manzoor Shahid"/>
            <person name="Zubair Saima"/>
        </authorList>
    </citation>
    <scope>NUCLEOTIDE SEQUENCE [LARGE SCALE GENOMIC DNA]</scope>
    <source>
        <strain evidence="2">Sp3</strain>
    </source>
</reference>
<sequence>MTVTRARKVVTARNMVIFLAVNNGVSKRSELAQMFNVSLARVSRGYHDVLENEPCPR</sequence>